<organism evidence="6 7">
    <name type="scientific">Salix koriyanagi</name>
    <dbReference type="NCBI Taxonomy" id="2511006"/>
    <lineage>
        <taxon>Eukaryota</taxon>
        <taxon>Viridiplantae</taxon>
        <taxon>Streptophyta</taxon>
        <taxon>Embryophyta</taxon>
        <taxon>Tracheophyta</taxon>
        <taxon>Spermatophyta</taxon>
        <taxon>Magnoliopsida</taxon>
        <taxon>eudicotyledons</taxon>
        <taxon>Gunneridae</taxon>
        <taxon>Pentapetalae</taxon>
        <taxon>rosids</taxon>
        <taxon>fabids</taxon>
        <taxon>Malpighiales</taxon>
        <taxon>Salicaceae</taxon>
        <taxon>Saliceae</taxon>
        <taxon>Salix</taxon>
    </lineage>
</organism>
<dbReference type="PANTHER" id="PTHR32099:SF51">
    <property type="entry name" value="CYSTEINE-RICH RECEPTOR-LIKE PROTEIN KINASE 25 ISOFORM X1"/>
    <property type="match status" value="1"/>
</dbReference>
<dbReference type="InterPro" id="IPR002902">
    <property type="entry name" value="GNK2"/>
</dbReference>
<reference evidence="6" key="1">
    <citation type="submission" date="2022-11" db="EMBL/GenBank/DDBJ databases">
        <authorList>
            <person name="Hyden B.L."/>
            <person name="Feng K."/>
            <person name="Yates T."/>
            <person name="Jawdy S."/>
            <person name="Smart L.B."/>
            <person name="Muchero W."/>
        </authorList>
    </citation>
    <scope>NUCLEOTIDE SEQUENCE</scope>
    <source>
        <tissue evidence="6">Shoot tip</tissue>
    </source>
</reference>
<reference evidence="6" key="2">
    <citation type="journal article" date="2023" name="Int. J. Mol. Sci.">
        <title>De Novo Assembly and Annotation of 11 Diverse Shrub Willow (Salix) Genomes Reveals Novel Gene Organization in Sex-Linked Regions.</title>
        <authorList>
            <person name="Hyden B."/>
            <person name="Feng K."/>
            <person name="Yates T.B."/>
            <person name="Jawdy S."/>
            <person name="Cereghino C."/>
            <person name="Smart L.B."/>
            <person name="Muchero W."/>
        </authorList>
    </citation>
    <scope>NUCLEOTIDE SEQUENCE</scope>
    <source>
        <tissue evidence="6">Shoot tip</tissue>
    </source>
</reference>
<dbReference type="Proteomes" id="UP001151752">
    <property type="component" value="Chromosome 4"/>
</dbReference>
<evidence type="ECO:0000256" key="3">
    <source>
        <dbReference type="SAM" id="Phobius"/>
    </source>
</evidence>
<feature type="signal peptide" evidence="4">
    <location>
        <begin position="1"/>
        <end position="18"/>
    </location>
</feature>
<dbReference type="FunFam" id="3.30.430.20:FF:000003">
    <property type="entry name" value="Cysteine-rich RLK (RECEPTOR-like protein kinase) 10"/>
    <property type="match status" value="1"/>
</dbReference>
<proteinExistence type="predicted"/>
<keyword evidence="6" id="KW-0675">Receptor</keyword>
<dbReference type="CDD" id="cd23509">
    <property type="entry name" value="Gnk2-like"/>
    <property type="match status" value="2"/>
</dbReference>
<keyword evidence="3" id="KW-0472">Membrane</keyword>
<keyword evidence="3" id="KW-1133">Transmembrane helix</keyword>
<keyword evidence="1 4" id="KW-0732">Signal</keyword>
<evidence type="ECO:0000256" key="2">
    <source>
        <dbReference type="ARBA" id="ARBA00022737"/>
    </source>
</evidence>
<dbReference type="Pfam" id="PF01657">
    <property type="entry name" value="Stress-antifung"/>
    <property type="match status" value="2"/>
</dbReference>
<dbReference type="AlphaFoldDB" id="A0A9Q0UXS2"/>
<dbReference type="EMBL" id="JAPFFM010000010">
    <property type="protein sequence ID" value="KAJ6738007.1"/>
    <property type="molecule type" value="Genomic_DNA"/>
</dbReference>
<dbReference type="InterPro" id="IPR038408">
    <property type="entry name" value="GNK2_sf"/>
</dbReference>
<keyword evidence="6" id="KW-0808">Transferase</keyword>
<evidence type="ECO:0000313" key="6">
    <source>
        <dbReference type="EMBL" id="KAJ6738007.1"/>
    </source>
</evidence>
<gene>
    <name evidence="6" type="ORF">OIU74_003048</name>
</gene>
<keyword evidence="3" id="KW-0812">Transmembrane</keyword>
<feature type="chain" id="PRO_5040381413" evidence="4">
    <location>
        <begin position="19"/>
        <end position="429"/>
    </location>
</feature>
<evidence type="ECO:0000259" key="5">
    <source>
        <dbReference type="PROSITE" id="PS51473"/>
    </source>
</evidence>
<keyword evidence="7" id="KW-1185">Reference proteome</keyword>
<keyword evidence="6" id="KW-0418">Kinase</keyword>
<feature type="transmembrane region" description="Helical" evidence="3">
    <location>
        <begin position="266"/>
        <end position="287"/>
    </location>
</feature>
<protein>
    <submittedName>
        <fullName evidence="6">RECEPTOR-LIKE SERINE/THREONINE-PROTEIN KINASE SD1-8</fullName>
    </submittedName>
</protein>
<comment type="caution">
    <text evidence="6">The sequence shown here is derived from an EMBL/GenBank/DDBJ whole genome shotgun (WGS) entry which is preliminary data.</text>
</comment>
<accession>A0A9Q0UXS2</accession>
<feature type="domain" description="Gnk2-homologous" evidence="5">
    <location>
        <begin position="22"/>
        <end position="126"/>
    </location>
</feature>
<name>A0A9Q0UXS2_9ROSI</name>
<dbReference type="PROSITE" id="PS51473">
    <property type="entry name" value="GNK2"/>
    <property type="match status" value="2"/>
</dbReference>
<dbReference type="PANTHER" id="PTHR32099">
    <property type="entry name" value="CYSTEINE-RICH REPEAT SECRETORY PROTEIN"/>
    <property type="match status" value="1"/>
</dbReference>
<evidence type="ECO:0000256" key="4">
    <source>
        <dbReference type="SAM" id="SignalP"/>
    </source>
</evidence>
<dbReference type="Gene3D" id="3.30.430.20">
    <property type="entry name" value="Gnk2 domain, C-X8-C-X2-C motif"/>
    <property type="match status" value="2"/>
</dbReference>
<keyword evidence="2" id="KW-0677">Repeat</keyword>
<dbReference type="GO" id="GO:0016301">
    <property type="term" value="F:kinase activity"/>
    <property type="evidence" value="ECO:0007669"/>
    <property type="project" value="UniProtKB-KW"/>
</dbReference>
<evidence type="ECO:0000313" key="7">
    <source>
        <dbReference type="Proteomes" id="UP001151752"/>
    </source>
</evidence>
<evidence type="ECO:0000256" key="1">
    <source>
        <dbReference type="ARBA" id="ARBA00022729"/>
    </source>
</evidence>
<dbReference type="FunFam" id="3.30.430.20:FF:000002">
    <property type="entry name" value="Cysteine-rich receptor-like protein kinase 10"/>
    <property type="match status" value="1"/>
</dbReference>
<sequence length="429" mass="46906">MFFIFSCILLHLASLTIAQTDLLYKNCPNDVGNYTTNSDFQRNLNSALSSLDSSTQIDYGFYNLSVGQPGPDQANVIALCRGDIGADECQNCIGNSSAKILQDCPKQKEAFGIADTCILRYSNKSIFGAMEDSPISILVNTANATDVNQFDQGLQMLMTRLRSTAASGNSFRKFATGNETAGYDIIFGLVQCTPDLSELQCDNCLAGVIRVIGQLVGRQGARITAPSCNLRYEIRRFFGVTPATPQSPSVSPPPPPGKKKNNARTIIIIVVSTVSVAILISCLCIYLRIKKPKENVETVDEMPTTESLQFDFRDLLSYAWKNWMENTGLSVMDPVLSTGSSSEMMRCIHIGLLCVQENIAHRPNMASVVLMLSSHSLTLPVPSQPAFFMNSSTHRSELSSSMDYNSREAKTEVLPLSVNDASITEISPR</sequence>
<feature type="domain" description="Gnk2-homologous" evidence="5">
    <location>
        <begin position="132"/>
        <end position="237"/>
    </location>
</feature>